<comment type="caution">
    <text evidence="1">The sequence shown here is derived from an EMBL/GenBank/DDBJ whole genome shotgun (WGS) entry which is preliminary data.</text>
</comment>
<dbReference type="RefSeq" id="WP_201176600.1">
    <property type="nucleotide sequence ID" value="NZ_JAEPWM010000011.1"/>
</dbReference>
<evidence type="ECO:0000313" key="2">
    <source>
        <dbReference type="Proteomes" id="UP000630528"/>
    </source>
</evidence>
<protein>
    <submittedName>
        <fullName evidence="1">Uncharacterized protein</fullName>
    </submittedName>
</protein>
<reference evidence="1" key="1">
    <citation type="journal article" date="2012" name="J. Microbiol. Biotechnol.">
        <title>Ramlibacter ginsenosidimutans sp. nov., with ginsenoside-converting activity.</title>
        <authorList>
            <person name="Wang L."/>
            <person name="An D.S."/>
            <person name="Kim S.G."/>
            <person name="Jin F.X."/>
            <person name="Kim S.C."/>
            <person name="Lee S.T."/>
            <person name="Im W.T."/>
        </authorList>
    </citation>
    <scope>NUCLEOTIDE SEQUENCE</scope>
    <source>
        <strain evidence="1">KACC 17527</strain>
    </source>
</reference>
<dbReference type="EMBL" id="JAEPWM010000011">
    <property type="protein sequence ID" value="MBK6008760.1"/>
    <property type="molecule type" value="Genomic_DNA"/>
</dbReference>
<keyword evidence="2" id="KW-1185">Reference proteome</keyword>
<reference evidence="1" key="2">
    <citation type="submission" date="2021-01" db="EMBL/GenBank/DDBJ databases">
        <authorList>
            <person name="Kang M."/>
        </authorList>
    </citation>
    <scope>NUCLEOTIDE SEQUENCE</scope>
    <source>
        <strain evidence="1">KACC 17527</strain>
    </source>
</reference>
<sequence length="83" mass="9158">MARAKVNPTAGQFANGAFKAVLAEALIKALQSHHSMSDQMLQNPKVFEDEEEALLPQVAARLSLNMFGLKRPRGTLPPPARWF</sequence>
<proteinExistence type="predicted"/>
<name>A0A934TWQ7_9BURK</name>
<organism evidence="1 2">
    <name type="scientific">Ramlibacter ginsenosidimutans</name>
    <dbReference type="NCBI Taxonomy" id="502333"/>
    <lineage>
        <taxon>Bacteria</taxon>
        <taxon>Pseudomonadati</taxon>
        <taxon>Pseudomonadota</taxon>
        <taxon>Betaproteobacteria</taxon>
        <taxon>Burkholderiales</taxon>
        <taxon>Comamonadaceae</taxon>
        <taxon>Ramlibacter</taxon>
    </lineage>
</organism>
<dbReference type="Proteomes" id="UP000630528">
    <property type="component" value="Unassembled WGS sequence"/>
</dbReference>
<dbReference type="AlphaFoldDB" id="A0A934TWQ7"/>
<evidence type="ECO:0000313" key="1">
    <source>
        <dbReference type="EMBL" id="MBK6008760.1"/>
    </source>
</evidence>
<accession>A0A934TWQ7</accession>
<gene>
    <name evidence="1" type="ORF">JJB11_21895</name>
</gene>